<dbReference type="HOGENOM" id="CLU_006714_3_1_1"/>
<reference evidence="21 22" key="1">
    <citation type="journal article" date="2014" name="Genome Announc.">
        <title>Draft genome sequence of the pathogenic fungus Scedosporium apiospermum.</title>
        <authorList>
            <person name="Vandeputte P."/>
            <person name="Ghamrawi S."/>
            <person name="Rechenmann M."/>
            <person name="Iltis A."/>
            <person name="Giraud S."/>
            <person name="Fleury M."/>
            <person name="Thornton C."/>
            <person name="Delhaes L."/>
            <person name="Meyer W."/>
            <person name="Papon N."/>
            <person name="Bouchara J.P."/>
        </authorList>
    </citation>
    <scope>NUCLEOTIDE SEQUENCE [LARGE SCALE GENOMIC DNA]</scope>
    <source>
        <strain evidence="21 22">IHEM 14462</strain>
    </source>
</reference>
<keyword evidence="22" id="KW-1185">Reference proteome</keyword>
<evidence type="ECO:0000256" key="2">
    <source>
        <dbReference type="ARBA" id="ARBA00004173"/>
    </source>
</evidence>
<evidence type="ECO:0000256" key="6">
    <source>
        <dbReference type="ARBA" id="ARBA00021560"/>
    </source>
</evidence>
<keyword evidence="13 17" id="KW-0457">Lysine biosynthesis</keyword>
<feature type="domain" description="Aconitase A/isopropylmalate dehydratase small subunit swivel" evidence="20">
    <location>
        <begin position="290"/>
        <end position="410"/>
    </location>
</feature>
<dbReference type="GO" id="GO:0051539">
    <property type="term" value="F:4 iron, 4 sulfur cluster binding"/>
    <property type="evidence" value="ECO:0007669"/>
    <property type="project" value="UniProtKB-UniRule"/>
</dbReference>
<dbReference type="InterPro" id="IPR000573">
    <property type="entry name" value="AconitaseA/IPMdHydase_ssu_swvl"/>
</dbReference>
<dbReference type="InterPro" id="IPR015931">
    <property type="entry name" value="Acnase/IPM_dHydase_lsu_aba_1/3"/>
</dbReference>
<evidence type="ECO:0000256" key="1">
    <source>
        <dbReference type="ARBA" id="ARBA00003422"/>
    </source>
</evidence>
<keyword evidence="9 17" id="KW-0809">Transit peptide</keyword>
<dbReference type="InterPro" id="IPR004418">
    <property type="entry name" value="Homoaconitase_mito"/>
</dbReference>
<evidence type="ECO:0000256" key="18">
    <source>
        <dbReference type="SAM" id="MobiDB-lite"/>
    </source>
</evidence>
<dbReference type="EMBL" id="JOWA01000087">
    <property type="protein sequence ID" value="KEZ44833.1"/>
    <property type="molecule type" value="Genomic_DNA"/>
</dbReference>
<gene>
    <name evidence="21" type="ORF">SAPIO_CDS2954</name>
</gene>
<dbReference type="SUPFAM" id="SSF52016">
    <property type="entry name" value="LeuD/IlvD-like"/>
    <property type="match status" value="1"/>
</dbReference>
<dbReference type="RefSeq" id="XP_016644632.1">
    <property type="nucleotide sequence ID" value="XM_016785850.1"/>
</dbReference>
<keyword evidence="10 17" id="KW-0408">Iron</keyword>
<dbReference type="InterPro" id="IPR050067">
    <property type="entry name" value="IPM_dehydratase_rel_enz"/>
</dbReference>
<dbReference type="GO" id="GO:0046872">
    <property type="term" value="F:metal ion binding"/>
    <property type="evidence" value="ECO:0007669"/>
    <property type="project" value="UniProtKB-UniRule"/>
</dbReference>
<evidence type="ECO:0000256" key="12">
    <source>
        <dbReference type="ARBA" id="ARBA00023128"/>
    </source>
</evidence>
<keyword evidence="11 17" id="KW-0411">Iron-sulfur</keyword>
<dbReference type="CDD" id="cd01674">
    <property type="entry name" value="Homoaconitase_Swivel"/>
    <property type="match status" value="1"/>
</dbReference>
<dbReference type="NCBIfam" id="TIGR00139">
    <property type="entry name" value="h_aconitase"/>
    <property type="match status" value="1"/>
</dbReference>
<keyword evidence="8 17" id="KW-0479">Metal-binding</keyword>
<dbReference type="GO" id="GO:0019878">
    <property type="term" value="P:lysine biosynthetic process via aminoadipic acid"/>
    <property type="evidence" value="ECO:0007669"/>
    <property type="project" value="UniProtKB-UniRule"/>
</dbReference>
<dbReference type="Pfam" id="PF00330">
    <property type="entry name" value="Aconitase"/>
    <property type="match status" value="1"/>
</dbReference>
<dbReference type="PANTHER" id="PTHR43822">
    <property type="entry name" value="HOMOACONITASE, MITOCHONDRIAL-RELATED"/>
    <property type="match status" value="1"/>
</dbReference>
<dbReference type="VEuPathDB" id="FungiDB:SAPIO_CDS2954"/>
<evidence type="ECO:0000256" key="4">
    <source>
        <dbReference type="ARBA" id="ARBA00007185"/>
    </source>
</evidence>
<keyword evidence="7 17" id="KW-0028">Amino-acid biosynthesis</keyword>
<evidence type="ECO:0000256" key="16">
    <source>
        <dbReference type="ARBA" id="ARBA00032706"/>
    </source>
</evidence>
<comment type="subcellular location">
    <subcellularLocation>
        <location evidence="2 17">Mitochondrion</location>
    </subcellularLocation>
</comment>
<keyword evidence="12 17" id="KW-0496">Mitochondrion</keyword>
<accession>A0A084GBX1</accession>
<dbReference type="Proteomes" id="UP000028545">
    <property type="component" value="Unassembled WGS sequence"/>
</dbReference>
<feature type="region of interest" description="Disordered" evidence="18">
    <location>
        <begin position="1"/>
        <end position="25"/>
    </location>
</feature>
<evidence type="ECO:0000259" key="20">
    <source>
        <dbReference type="Pfam" id="PF00694"/>
    </source>
</evidence>
<evidence type="ECO:0000256" key="10">
    <source>
        <dbReference type="ARBA" id="ARBA00023004"/>
    </source>
</evidence>
<comment type="function">
    <text evidence="1 17">Catalyzes the reversible hydration of cis-homoaconitate to (2R,3S)-homoisocitrate, a step in the alpha-aminoadipate pathway for lysine biosynthesis.</text>
</comment>
<dbReference type="GeneID" id="27722026"/>
<comment type="pathway">
    <text evidence="3 17">Amino-acid biosynthesis; L-lysine biosynthesis via AAA pathway; L-alpha-aminoadipate from 2-oxoglutarate: step 3/5.</text>
</comment>
<organism evidence="21 22">
    <name type="scientific">Pseudallescheria apiosperma</name>
    <name type="common">Scedosporium apiospermum</name>
    <dbReference type="NCBI Taxonomy" id="563466"/>
    <lineage>
        <taxon>Eukaryota</taxon>
        <taxon>Fungi</taxon>
        <taxon>Dikarya</taxon>
        <taxon>Ascomycota</taxon>
        <taxon>Pezizomycotina</taxon>
        <taxon>Sordariomycetes</taxon>
        <taxon>Hypocreomycetidae</taxon>
        <taxon>Microascales</taxon>
        <taxon>Microascaceae</taxon>
        <taxon>Scedosporium</taxon>
    </lineage>
</organism>
<evidence type="ECO:0000259" key="19">
    <source>
        <dbReference type="Pfam" id="PF00330"/>
    </source>
</evidence>
<proteinExistence type="inferred from homology"/>
<dbReference type="InterPro" id="IPR039386">
    <property type="entry name" value="Homoaconitase_swivel"/>
</dbReference>
<dbReference type="PANTHER" id="PTHR43822:SF2">
    <property type="entry name" value="HOMOACONITASE, MITOCHONDRIAL"/>
    <property type="match status" value="1"/>
</dbReference>
<comment type="cofactor">
    <cofactor evidence="17">
        <name>[4Fe-4S] cluster</name>
        <dbReference type="ChEBI" id="CHEBI:49883"/>
    </cofactor>
    <text evidence="17">Binds 1 [4Fe-4S] cluster per subunit.</text>
</comment>
<dbReference type="KEGG" id="sapo:SAPIO_CDS2954"/>
<dbReference type="InterPro" id="IPR036008">
    <property type="entry name" value="Aconitase_4Fe-4S_dom"/>
</dbReference>
<evidence type="ECO:0000256" key="7">
    <source>
        <dbReference type="ARBA" id="ARBA00022605"/>
    </source>
</evidence>
<comment type="catalytic activity">
    <reaction evidence="15 17">
        <text>(2R,3S)-homoisocitrate = cis-homoaconitate + H2O</text>
        <dbReference type="Rhea" id="RHEA:15485"/>
        <dbReference type="ChEBI" id="CHEBI:15377"/>
        <dbReference type="ChEBI" id="CHEBI:15404"/>
        <dbReference type="ChEBI" id="CHEBI:58174"/>
        <dbReference type="EC" id="4.2.1.36"/>
    </reaction>
</comment>
<feature type="domain" description="Aconitase/3-isopropylmalate dehydratase large subunit alpha/beta/alpha" evidence="19">
    <location>
        <begin position="33"/>
        <end position="250"/>
    </location>
</feature>
<evidence type="ECO:0000256" key="14">
    <source>
        <dbReference type="ARBA" id="ARBA00023239"/>
    </source>
</evidence>
<dbReference type="AlphaFoldDB" id="A0A084GBX1"/>
<comment type="caution">
    <text evidence="21">The sequence shown here is derived from an EMBL/GenBank/DDBJ whole genome shotgun (WGS) entry which is preliminary data.</text>
</comment>
<dbReference type="OMA" id="ERMNHEQ"/>
<evidence type="ECO:0000256" key="13">
    <source>
        <dbReference type="ARBA" id="ARBA00023154"/>
    </source>
</evidence>
<sequence>MARLRSQCRQPPIFPEGRGAHHPADRYRKDIPAIGGLFPVDEKLIAWYRAKATTAALTDSPAKERMNHEQVNRIAENRLVADPGATYAKESYLNLPTPPPWVAGPNSVKVANPLKNLEPQNIKIDKAYLVSCPNSRASDIAAAARVFREAATDGQPAKVASGVRFYLGAASLSEQKIAEEAGDWKVLLDAGAIELPAACGPCIGPGTGLLEKGETGISASNRNYKGRMGDPLAKAYLASPEVVAASALAGKIAGPGWYQKPEGVEKVIIGEGSGDFAADKALSLEATAAEDEALTNVLPGFPEKIEGEIIFLDSDNINTDGIYPGKYTYQDNLPKGKMAEVCMENYDPEFTKLTKPGDVFVTGFNFGSSREQAATAILARDIPLVIARSLGNIFSRNSINNALVSLEIPRVVERLREAFKDDAEKPLTRRTGWKLLWDVRRSKAVITEKDGTVWEQKVSELPPSVQEIIAAGGLENWVKSKI</sequence>
<dbReference type="OrthoDB" id="10262323at2759"/>
<evidence type="ECO:0000256" key="17">
    <source>
        <dbReference type="RuleBase" id="RU362038"/>
    </source>
</evidence>
<keyword evidence="14 17" id="KW-0456">Lyase</keyword>
<dbReference type="UniPathway" id="UPA00033">
    <property type="reaction ID" value="UER01027"/>
</dbReference>
<dbReference type="EC" id="4.2.1.36" evidence="5 17"/>
<protein>
    <recommendedName>
        <fullName evidence="6 17">Homoaconitase, mitochondrial</fullName>
        <ecNumber evidence="5 17">4.2.1.36</ecNumber>
    </recommendedName>
    <alternativeName>
        <fullName evidence="16 17">Homoaconitate hydratase</fullName>
    </alternativeName>
</protein>
<evidence type="ECO:0000256" key="3">
    <source>
        <dbReference type="ARBA" id="ARBA00005106"/>
    </source>
</evidence>
<evidence type="ECO:0000256" key="5">
    <source>
        <dbReference type="ARBA" id="ARBA00012022"/>
    </source>
</evidence>
<dbReference type="InterPro" id="IPR001030">
    <property type="entry name" value="Acoase/IPM_deHydtase_lsu_aba"/>
</dbReference>
<comment type="similarity">
    <text evidence="4 17">Belongs to the aconitase/IPM isomerase family.</text>
</comment>
<dbReference type="Gene3D" id="3.20.19.10">
    <property type="entry name" value="Aconitase, domain 4"/>
    <property type="match status" value="1"/>
</dbReference>
<dbReference type="Pfam" id="PF00694">
    <property type="entry name" value="Aconitase_C"/>
    <property type="match status" value="1"/>
</dbReference>
<evidence type="ECO:0000313" key="21">
    <source>
        <dbReference type="EMBL" id="KEZ44833.1"/>
    </source>
</evidence>
<evidence type="ECO:0000313" key="22">
    <source>
        <dbReference type="Proteomes" id="UP000028545"/>
    </source>
</evidence>
<evidence type="ECO:0000256" key="11">
    <source>
        <dbReference type="ARBA" id="ARBA00023014"/>
    </source>
</evidence>
<evidence type="ECO:0000256" key="8">
    <source>
        <dbReference type="ARBA" id="ARBA00022723"/>
    </source>
</evidence>
<evidence type="ECO:0000256" key="9">
    <source>
        <dbReference type="ARBA" id="ARBA00022946"/>
    </source>
</evidence>
<dbReference type="SUPFAM" id="SSF53732">
    <property type="entry name" value="Aconitase iron-sulfur domain"/>
    <property type="match status" value="1"/>
</dbReference>
<evidence type="ECO:0000256" key="15">
    <source>
        <dbReference type="ARBA" id="ARBA00029338"/>
    </source>
</evidence>
<dbReference type="GO" id="GO:0005739">
    <property type="term" value="C:mitochondrion"/>
    <property type="evidence" value="ECO:0007669"/>
    <property type="project" value="UniProtKB-SubCell"/>
</dbReference>
<dbReference type="GO" id="GO:0004409">
    <property type="term" value="F:homoaconitate hydratase activity"/>
    <property type="evidence" value="ECO:0007669"/>
    <property type="project" value="UniProtKB-UniRule"/>
</dbReference>
<dbReference type="InterPro" id="IPR015928">
    <property type="entry name" value="Aconitase/3IPM_dehydase_swvl"/>
</dbReference>
<name>A0A084GBX1_PSEDA</name>
<dbReference type="Gene3D" id="3.30.499.10">
    <property type="entry name" value="Aconitase, domain 3"/>
    <property type="match status" value="1"/>
</dbReference>